<comment type="caution">
    <text evidence="2">The sequence shown here is derived from an EMBL/GenBank/DDBJ whole genome shotgun (WGS) entry which is preliminary data.</text>
</comment>
<feature type="domain" description="Metallo-beta-lactamase" evidence="1">
    <location>
        <begin position="27"/>
        <end position="129"/>
    </location>
</feature>
<dbReference type="OrthoDB" id="9803916at2"/>
<dbReference type="PANTHER" id="PTHR13754">
    <property type="entry name" value="METALLO-BETA-LACTAMASE SUPERFAMILY PROTEIN"/>
    <property type="match status" value="1"/>
</dbReference>
<dbReference type="CDD" id="cd07713">
    <property type="entry name" value="DHPS-like_MBL-fold"/>
    <property type="match status" value="1"/>
</dbReference>
<dbReference type="SUPFAM" id="SSF56281">
    <property type="entry name" value="Metallo-hydrolase/oxidoreductase"/>
    <property type="match status" value="1"/>
</dbReference>
<dbReference type="InterPro" id="IPR052926">
    <property type="entry name" value="Metallo-beta-lactamase_dom"/>
</dbReference>
<dbReference type="Proteomes" id="UP000295066">
    <property type="component" value="Unassembled WGS sequence"/>
</dbReference>
<dbReference type="Pfam" id="PF00753">
    <property type="entry name" value="Lactamase_B"/>
    <property type="match status" value="1"/>
</dbReference>
<evidence type="ECO:0000313" key="2">
    <source>
        <dbReference type="EMBL" id="TDY62795.1"/>
    </source>
</evidence>
<dbReference type="PANTHER" id="PTHR13754:SF13">
    <property type="entry name" value="METALLO-BETA-LACTAMASE SUPERFAMILY PROTEIN (AFU_ORTHOLOGUE AFUA_3G07630)"/>
    <property type="match status" value="1"/>
</dbReference>
<reference evidence="2 3" key="1">
    <citation type="submission" date="2019-03" db="EMBL/GenBank/DDBJ databases">
        <title>Genomic Encyclopedia of Type Strains, Phase IV (KMG-IV): sequencing the most valuable type-strain genomes for metagenomic binning, comparative biology and taxonomic classification.</title>
        <authorList>
            <person name="Goeker M."/>
        </authorList>
    </citation>
    <scope>NUCLEOTIDE SEQUENCE [LARGE SCALE GENOMIC DNA]</scope>
    <source>
        <strain evidence="2 3">DSM 25964</strain>
    </source>
</reference>
<evidence type="ECO:0000313" key="3">
    <source>
        <dbReference type="Proteomes" id="UP000295066"/>
    </source>
</evidence>
<sequence>MLRITTLIENSPGEHHGLATEHGISFCVEKDGHMILFDTGQSGAFLSNAPKLNISLGAVEHVVLSHGHYDHSGGFRSLCSAARGFSLVTGEGFFSPKYALRNGAYDYLGSDFDEAFLSEKGIHHVTLSGPGKEILPGVFVLSSFPRVHSEEKVNPRFVLRKDSVFVPDSFDDEILLAVETGEGLAVLLGCSHPGMRNMLDAVKERLRRPILAVLGGTHLVEAKGSGLEKSLEYIQNSGILFIGMSHCTGKDVMDRLEAVCPGFFRNVTGSSLFFG</sequence>
<dbReference type="Gene3D" id="3.60.15.10">
    <property type="entry name" value="Ribonuclease Z/Hydroxyacylglutathione hydrolase-like"/>
    <property type="match status" value="1"/>
</dbReference>
<protein>
    <submittedName>
        <fullName evidence="2">7, 8-dihydropterin-6-yl-methyl-4-(Beta-D-ribofuranosyl)aminobenzene 5'-phosphate synthase</fullName>
    </submittedName>
</protein>
<dbReference type="AlphaFoldDB" id="A0A4R8MFW2"/>
<proteinExistence type="predicted"/>
<organism evidence="2 3">
    <name type="scientific">Aminivibrio pyruvatiphilus</name>
    <dbReference type="NCBI Taxonomy" id="1005740"/>
    <lineage>
        <taxon>Bacteria</taxon>
        <taxon>Thermotogati</taxon>
        <taxon>Synergistota</taxon>
        <taxon>Synergistia</taxon>
        <taxon>Synergistales</taxon>
        <taxon>Aminobacteriaceae</taxon>
        <taxon>Aminivibrio</taxon>
    </lineage>
</organism>
<gene>
    <name evidence="2" type="ORF">C8D99_10315</name>
</gene>
<dbReference type="EMBL" id="SORI01000003">
    <property type="protein sequence ID" value="TDY62795.1"/>
    <property type="molecule type" value="Genomic_DNA"/>
</dbReference>
<name>A0A4R8MFW2_9BACT</name>
<evidence type="ECO:0000259" key="1">
    <source>
        <dbReference type="Pfam" id="PF00753"/>
    </source>
</evidence>
<accession>A0A4R8MFW2</accession>
<dbReference type="InterPro" id="IPR036866">
    <property type="entry name" value="RibonucZ/Hydroxyglut_hydro"/>
</dbReference>
<keyword evidence="3" id="KW-1185">Reference proteome</keyword>
<dbReference type="GO" id="GO:0016740">
    <property type="term" value="F:transferase activity"/>
    <property type="evidence" value="ECO:0007669"/>
    <property type="project" value="TreeGrafter"/>
</dbReference>
<dbReference type="InterPro" id="IPR001279">
    <property type="entry name" value="Metallo-B-lactamas"/>
</dbReference>
<dbReference type="InterPro" id="IPR041712">
    <property type="entry name" value="DHPS-like_MBL-fold"/>
</dbReference>